<feature type="domain" description="N-acetyltransferase" evidence="4">
    <location>
        <begin position="14"/>
        <end position="171"/>
    </location>
</feature>
<dbReference type="EMBL" id="CAJOBH010157488">
    <property type="protein sequence ID" value="CAF4867203.1"/>
    <property type="molecule type" value="Genomic_DNA"/>
</dbReference>
<evidence type="ECO:0000313" key="7">
    <source>
        <dbReference type="EMBL" id="CAF5023102.1"/>
    </source>
</evidence>
<evidence type="ECO:0000313" key="5">
    <source>
        <dbReference type="EMBL" id="CAF4867203.1"/>
    </source>
</evidence>
<dbReference type="AlphaFoldDB" id="A0A8S3DLS4"/>
<dbReference type="PANTHER" id="PTHR13256:SF16">
    <property type="entry name" value="ALPHA_BETA-TUBULIN-N-ACETYLTRANSFERASE 9"/>
    <property type="match status" value="1"/>
</dbReference>
<dbReference type="Gene3D" id="3.40.630.30">
    <property type="match status" value="1"/>
</dbReference>
<evidence type="ECO:0000313" key="8">
    <source>
        <dbReference type="Proteomes" id="UP000676336"/>
    </source>
</evidence>
<evidence type="ECO:0000256" key="1">
    <source>
        <dbReference type="ARBA" id="ARBA00009342"/>
    </source>
</evidence>
<name>A0A8S3DLS4_9BILA</name>
<evidence type="ECO:0000259" key="4">
    <source>
        <dbReference type="Pfam" id="PF13302"/>
    </source>
</evidence>
<keyword evidence="2" id="KW-0808">Transferase</keyword>
<reference evidence="7" key="1">
    <citation type="submission" date="2021-02" db="EMBL/GenBank/DDBJ databases">
        <authorList>
            <person name="Nowell W R."/>
        </authorList>
    </citation>
    <scope>NUCLEOTIDE SEQUENCE</scope>
</reference>
<evidence type="ECO:0000256" key="2">
    <source>
        <dbReference type="ARBA" id="ARBA00022679"/>
    </source>
</evidence>
<dbReference type="InterPro" id="IPR039135">
    <property type="entry name" value="NAT9-like"/>
</dbReference>
<dbReference type="EMBL" id="CAJOBJ010181644">
    <property type="protein sequence ID" value="CAF4920433.1"/>
    <property type="molecule type" value="Genomic_DNA"/>
</dbReference>
<proteinExistence type="inferred from homology"/>
<comment type="similarity">
    <text evidence="1">Belongs to the acetyltransferase family. GNAT subfamily.</text>
</comment>
<organism evidence="7 8">
    <name type="scientific">Rotaria magnacalcarata</name>
    <dbReference type="NCBI Taxonomy" id="392030"/>
    <lineage>
        <taxon>Eukaryota</taxon>
        <taxon>Metazoa</taxon>
        <taxon>Spiralia</taxon>
        <taxon>Gnathifera</taxon>
        <taxon>Rotifera</taxon>
        <taxon>Eurotatoria</taxon>
        <taxon>Bdelloidea</taxon>
        <taxon>Philodinida</taxon>
        <taxon>Philodinidae</taxon>
        <taxon>Rotaria</taxon>
    </lineage>
</organism>
<dbReference type="InterPro" id="IPR016181">
    <property type="entry name" value="Acyl_CoA_acyltransferase"/>
</dbReference>
<evidence type="ECO:0000256" key="3">
    <source>
        <dbReference type="ARBA" id="ARBA00023315"/>
    </source>
</evidence>
<dbReference type="PANTHER" id="PTHR13256">
    <property type="entry name" value="N-ACETYLTRANSFERASE 9"/>
    <property type="match status" value="1"/>
</dbReference>
<dbReference type="InterPro" id="IPR000182">
    <property type="entry name" value="GNAT_dom"/>
</dbReference>
<sequence>MHINSNTILFGRTILLVPYGKHHVKKYHTWMENDETRELTASLPLTIDEEYEMQQTWLNDKDKCTFIILSKEIFDRTHDEIESMIGDVNLFLNDLDDIHCGEIEIMIAQATERHKGYGIETLYTFIRYGNSRVANFIKDLFISLAIKTLNITRFIVKIGLKNLPSIDLFTKKFQFLEIEKSEVFQETTMERRVDNDFIELLHSKTPNYKIDSYENLIINKTV</sequence>
<keyword evidence="3" id="KW-0012">Acyltransferase</keyword>
<dbReference type="SUPFAM" id="SSF55729">
    <property type="entry name" value="Acyl-CoA N-acyltransferases (Nat)"/>
    <property type="match status" value="1"/>
</dbReference>
<dbReference type="EMBL" id="CAJOBI010213126">
    <property type="protein sequence ID" value="CAF5023102.1"/>
    <property type="molecule type" value="Genomic_DNA"/>
</dbReference>
<accession>A0A8S3DLS4</accession>
<dbReference type="Pfam" id="PF13302">
    <property type="entry name" value="Acetyltransf_3"/>
    <property type="match status" value="1"/>
</dbReference>
<comment type="caution">
    <text evidence="7">The sequence shown here is derived from an EMBL/GenBank/DDBJ whole genome shotgun (WGS) entry which is preliminary data.</text>
</comment>
<dbReference type="Proteomes" id="UP000681967">
    <property type="component" value="Unassembled WGS sequence"/>
</dbReference>
<dbReference type="Proteomes" id="UP000681720">
    <property type="component" value="Unassembled WGS sequence"/>
</dbReference>
<protein>
    <recommendedName>
        <fullName evidence="4">N-acetyltransferase domain-containing protein</fullName>
    </recommendedName>
</protein>
<dbReference type="Proteomes" id="UP000676336">
    <property type="component" value="Unassembled WGS sequence"/>
</dbReference>
<dbReference type="GO" id="GO:0008080">
    <property type="term" value="F:N-acetyltransferase activity"/>
    <property type="evidence" value="ECO:0007669"/>
    <property type="project" value="InterPro"/>
</dbReference>
<gene>
    <name evidence="5" type="ORF">BYL167_LOCUS50808</name>
    <name evidence="6" type="ORF">GIL414_LOCUS52785</name>
    <name evidence="7" type="ORF">SMN809_LOCUS57738</name>
</gene>
<evidence type="ECO:0000313" key="6">
    <source>
        <dbReference type="EMBL" id="CAF4920433.1"/>
    </source>
</evidence>